<proteinExistence type="predicted"/>
<keyword evidence="2" id="KW-1185">Reference proteome</keyword>
<gene>
    <name evidence="1" type="ORF">pEaSNUABM35_00164</name>
</gene>
<dbReference type="Proteomes" id="UP000827806">
    <property type="component" value="Segment"/>
</dbReference>
<name>A0AAE7XP80_9CAUD</name>
<reference evidence="1 2" key="1">
    <citation type="submission" date="2021-06" db="EMBL/GenBank/DDBJ databases">
        <title>Complete genome sequence of Erwinia phage pEa_SNUABM_35.</title>
        <authorList>
            <person name="Kim S.G."/>
            <person name="Park S.C."/>
        </authorList>
    </citation>
    <scope>NUCLEOTIDE SEQUENCE [LARGE SCALE GENOMIC DNA]</scope>
</reference>
<sequence length="169" mass="19031">MNLNDKPQHVPGSLELPMMLREALKEKGFTLTTHPDMRDQCTKIDLRLDISLGGAATSTVDATYETYSLEGVNYGETLEELRSLFGSTIVLVAIDRIEPQHNPLGRPMSYIFRDCIIYRGQAEKTSDIQTIYLAMKGQYPNIPAFADLTVEQKTMITTHIGMLVNYIED</sequence>
<organism evidence="1 2">
    <name type="scientific">Erwinia phage pEa_SNUABM_35</name>
    <dbReference type="NCBI Taxonomy" id="2869557"/>
    <lineage>
        <taxon>Viruses</taxon>
        <taxon>Duplodnaviria</taxon>
        <taxon>Heunggongvirae</taxon>
        <taxon>Uroviricota</taxon>
        <taxon>Caudoviricetes</taxon>
        <taxon>Alexandravirus</taxon>
        <taxon>Alexandravirus SNUABM35</taxon>
    </lineage>
</organism>
<evidence type="ECO:0000313" key="2">
    <source>
        <dbReference type="Proteomes" id="UP000827806"/>
    </source>
</evidence>
<accession>A0AAE7XP80</accession>
<protein>
    <submittedName>
        <fullName evidence="1">Uncharacterized protein</fullName>
    </submittedName>
</protein>
<dbReference type="EMBL" id="MZ443788">
    <property type="protein sequence ID" value="QZE60081.1"/>
    <property type="molecule type" value="Genomic_DNA"/>
</dbReference>
<evidence type="ECO:0000313" key="1">
    <source>
        <dbReference type="EMBL" id="QZE60081.1"/>
    </source>
</evidence>